<evidence type="ECO:0000313" key="2">
    <source>
        <dbReference type="EMBL" id="EED92435.1"/>
    </source>
</evidence>
<dbReference type="eggNOG" id="ENOG502TG7Z">
    <property type="taxonomic scope" value="Eukaryota"/>
</dbReference>
<accession>B8C2S2</accession>
<reference evidence="2 3" key="1">
    <citation type="journal article" date="2004" name="Science">
        <title>The genome of the diatom Thalassiosira pseudonana: ecology, evolution, and metabolism.</title>
        <authorList>
            <person name="Armbrust E.V."/>
            <person name="Berges J.A."/>
            <person name="Bowler C."/>
            <person name="Green B.R."/>
            <person name="Martinez D."/>
            <person name="Putnam N.H."/>
            <person name="Zhou S."/>
            <person name="Allen A.E."/>
            <person name="Apt K.E."/>
            <person name="Bechner M."/>
            <person name="Brzezinski M.A."/>
            <person name="Chaal B.K."/>
            <person name="Chiovitti A."/>
            <person name="Davis A.K."/>
            <person name="Demarest M.S."/>
            <person name="Detter J.C."/>
            <person name="Glavina T."/>
            <person name="Goodstein D."/>
            <person name="Hadi M.Z."/>
            <person name="Hellsten U."/>
            <person name="Hildebrand M."/>
            <person name="Jenkins B.D."/>
            <person name="Jurka J."/>
            <person name="Kapitonov V.V."/>
            <person name="Kroger N."/>
            <person name="Lau W.W."/>
            <person name="Lane T.W."/>
            <person name="Larimer F.W."/>
            <person name="Lippmeier J.C."/>
            <person name="Lucas S."/>
            <person name="Medina M."/>
            <person name="Montsant A."/>
            <person name="Obornik M."/>
            <person name="Parker M.S."/>
            <person name="Palenik B."/>
            <person name="Pazour G.J."/>
            <person name="Richardson P.M."/>
            <person name="Rynearson T.A."/>
            <person name="Saito M.A."/>
            <person name="Schwartz D.C."/>
            <person name="Thamatrakoln K."/>
            <person name="Valentin K."/>
            <person name="Vardi A."/>
            <person name="Wilkerson F.P."/>
            <person name="Rokhsar D.S."/>
        </authorList>
    </citation>
    <scope>NUCLEOTIDE SEQUENCE [LARGE SCALE GENOMIC DNA]</scope>
    <source>
        <strain evidence="2 3">CCMP1335</strain>
    </source>
</reference>
<proteinExistence type="predicted"/>
<name>B8C2S2_THAPS</name>
<dbReference type="RefSeq" id="XP_002290683.1">
    <property type="nucleotide sequence ID" value="XM_002290647.1"/>
</dbReference>
<dbReference type="GeneID" id="7450045"/>
<sequence>MRNIALRSALTWSSSAILAVHALLSNDELASYGLTLDEYELIKSSESPNDFGGLSSDSDTDQLWKDAAAFSYQLAMDYATDENVSSLKFMPYVVCNVSPDTSGSVRREQISEAFNNTPSISVSDIYPYDAAIVNAENETCGIIRAFNDTVAEVYTANPGASEWMKIQPMHQSMKMINQTVEMFQERFDDTDAGSISVQQETDDTYVYRNVLGTQNILCPGVQDFQVEDVSDDEIVESIKNFLVADGGKEVKAASFYYQRVNIGEDKVHTESMTKWANVIAKVDSFTDAEDGTNACLDKMIDENMIFDLNKLSLDVYARVTMGDVFKFGETLGLVKNDIEACMLYLVMGLALNPLICSVEPEPRVVTFCKDGSSDLMKCPPESSAGTSITKGTFRRVVMVPTVVLAVVNFI</sequence>
<dbReference type="InParanoid" id="B8C2S2"/>
<dbReference type="AlphaFoldDB" id="B8C2S2"/>
<gene>
    <name evidence="2" type="ORF">THAPSDRAFT_22714</name>
</gene>
<dbReference type="PaxDb" id="35128-Thaps22714"/>
<dbReference type="Proteomes" id="UP000001449">
    <property type="component" value="Chromosome 5"/>
</dbReference>
<evidence type="ECO:0000256" key="1">
    <source>
        <dbReference type="SAM" id="SignalP"/>
    </source>
</evidence>
<dbReference type="HOGENOM" id="CLU_671758_0_0_1"/>
<organism evidence="2 3">
    <name type="scientific">Thalassiosira pseudonana</name>
    <name type="common">Marine diatom</name>
    <name type="synonym">Cyclotella nana</name>
    <dbReference type="NCBI Taxonomy" id="35128"/>
    <lineage>
        <taxon>Eukaryota</taxon>
        <taxon>Sar</taxon>
        <taxon>Stramenopiles</taxon>
        <taxon>Ochrophyta</taxon>
        <taxon>Bacillariophyta</taxon>
        <taxon>Coscinodiscophyceae</taxon>
        <taxon>Thalassiosirophycidae</taxon>
        <taxon>Thalassiosirales</taxon>
        <taxon>Thalassiosiraceae</taxon>
        <taxon>Thalassiosira</taxon>
    </lineage>
</organism>
<feature type="signal peptide" evidence="1">
    <location>
        <begin position="1"/>
        <end position="22"/>
    </location>
</feature>
<keyword evidence="1" id="KW-0732">Signal</keyword>
<dbReference type="EMBL" id="CM000642">
    <property type="protein sequence ID" value="EED92435.1"/>
    <property type="molecule type" value="Genomic_DNA"/>
</dbReference>
<keyword evidence="3" id="KW-1185">Reference proteome</keyword>
<protein>
    <submittedName>
        <fullName evidence="2">Uncharacterized protein</fullName>
    </submittedName>
</protein>
<dbReference type="KEGG" id="tps:THAPSDRAFT_22714"/>
<feature type="chain" id="PRO_5002866226" evidence="1">
    <location>
        <begin position="23"/>
        <end position="410"/>
    </location>
</feature>
<evidence type="ECO:0000313" key="3">
    <source>
        <dbReference type="Proteomes" id="UP000001449"/>
    </source>
</evidence>
<reference evidence="2 3" key="2">
    <citation type="journal article" date="2008" name="Nature">
        <title>The Phaeodactylum genome reveals the evolutionary history of diatom genomes.</title>
        <authorList>
            <person name="Bowler C."/>
            <person name="Allen A.E."/>
            <person name="Badger J.H."/>
            <person name="Grimwood J."/>
            <person name="Jabbari K."/>
            <person name="Kuo A."/>
            <person name="Maheswari U."/>
            <person name="Martens C."/>
            <person name="Maumus F."/>
            <person name="Otillar R.P."/>
            <person name="Rayko E."/>
            <person name="Salamov A."/>
            <person name="Vandepoele K."/>
            <person name="Beszteri B."/>
            <person name="Gruber A."/>
            <person name="Heijde M."/>
            <person name="Katinka M."/>
            <person name="Mock T."/>
            <person name="Valentin K."/>
            <person name="Verret F."/>
            <person name="Berges J.A."/>
            <person name="Brownlee C."/>
            <person name="Cadoret J.P."/>
            <person name="Chiovitti A."/>
            <person name="Choi C.J."/>
            <person name="Coesel S."/>
            <person name="De Martino A."/>
            <person name="Detter J.C."/>
            <person name="Durkin C."/>
            <person name="Falciatore A."/>
            <person name="Fournet J."/>
            <person name="Haruta M."/>
            <person name="Huysman M.J."/>
            <person name="Jenkins B.D."/>
            <person name="Jiroutova K."/>
            <person name="Jorgensen R.E."/>
            <person name="Joubert Y."/>
            <person name="Kaplan A."/>
            <person name="Kroger N."/>
            <person name="Kroth P.G."/>
            <person name="La Roche J."/>
            <person name="Lindquist E."/>
            <person name="Lommer M."/>
            <person name="Martin-Jezequel V."/>
            <person name="Lopez P.J."/>
            <person name="Lucas S."/>
            <person name="Mangogna M."/>
            <person name="McGinnis K."/>
            <person name="Medlin L.K."/>
            <person name="Montsant A."/>
            <person name="Oudot-Le Secq M.P."/>
            <person name="Napoli C."/>
            <person name="Obornik M."/>
            <person name="Parker M.S."/>
            <person name="Petit J.L."/>
            <person name="Porcel B.M."/>
            <person name="Poulsen N."/>
            <person name="Robison M."/>
            <person name="Rychlewski L."/>
            <person name="Rynearson T.A."/>
            <person name="Schmutz J."/>
            <person name="Shapiro H."/>
            <person name="Siaut M."/>
            <person name="Stanley M."/>
            <person name="Sussman M.R."/>
            <person name="Taylor A.R."/>
            <person name="Vardi A."/>
            <person name="von Dassow P."/>
            <person name="Vyverman W."/>
            <person name="Willis A."/>
            <person name="Wyrwicz L.S."/>
            <person name="Rokhsar D.S."/>
            <person name="Weissenbach J."/>
            <person name="Armbrust E.V."/>
            <person name="Green B.R."/>
            <person name="Van de Peer Y."/>
            <person name="Grigoriev I.V."/>
        </authorList>
    </citation>
    <scope>NUCLEOTIDE SEQUENCE [LARGE SCALE GENOMIC DNA]</scope>
    <source>
        <strain evidence="2 3">CCMP1335</strain>
    </source>
</reference>